<dbReference type="PANTHER" id="PTHR10775:SF182">
    <property type="entry name" value="TRANSPOSON, EN_SPM-LIKE, TRANSPOSASE-ASSOCIATED DOMAIN PROTEIN-RELATED"/>
    <property type="match status" value="1"/>
</dbReference>
<evidence type="ECO:0000259" key="2">
    <source>
        <dbReference type="Pfam" id="PF13960"/>
    </source>
</evidence>
<protein>
    <submittedName>
        <fullName evidence="3">PREDICTED: En/Spm transposon</fullName>
    </submittedName>
</protein>
<evidence type="ECO:0000313" key="4">
    <source>
        <dbReference type="Proteomes" id="UP000327085"/>
    </source>
</evidence>
<feature type="compositionally biased region" description="Basic and acidic residues" evidence="1">
    <location>
        <begin position="485"/>
        <end position="496"/>
    </location>
</feature>
<proteinExistence type="predicted"/>
<dbReference type="InterPro" id="IPR004242">
    <property type="entry name" value="Transposase_21"/>
</dbReference>
<gene>
    <name evidence="3" type="ORF">ALMOND_2B011936</name>
</gene>
<sequence>MLYMHMLKHGFDPLYKAWILHREQASTSTHTEDLEMPAKTKEYEMTEAYRMYNDAYITSDGAGKSTHESVDDYDKKKLDEAQCPLYTGCTKYTKLSATTYVYKIKAINGLTDKGFNDFLEPIKDMLPNPNDMLPNPNVLPNSLYTVRKFLKEFDLRHEKIDACINDCCLFRKAQEHMEICPKCGESRWQVNPRAKKTKKGVPAKVLRYFPLIPRLRRMFNSPELAKQLTWHSTHHSQDGKMRHPVDSVTWNVIEQKLPNFAVDPRNLRSTRKQHRYIYLQPLVDDLKELWTNGVEVYDAFRNSLFNLRAVLLWAINCERLFNLKLPNGYSSNIGNCIKVEECKIVGLKSHDYHVLMQQLLAVAIKGLLPDGPRKAIYRLCSFFNELCQRVIDKNILEVLEDKIVETLCLVEKYFLPSFFDVMVHVTVQLGREARLCGPVHYWWMYPFERFTLEMADSVGGKERPRCGQREGASSSRIADECSESTPREETIPHSMNKEKKKKRVSVRFSTTLGVIVRECVPINIESWDQVTPSIKNRAWTLLMQKFIVEDWHKKFILRVMDKLWRNWKSKLSVQIRRILESRSDVARHMVLLKPSDATQEEWDAFVAERMSDKWKENIKEKMVEAPASENPISIKEDALTQVLGKEHPGRVRGLGFGVTPS</sequence>
<reference evidence="4" key="1">
    <citation type="journal article" date="2020" name="Plant J.">
        <title>Transposons played a major role in the diversification between the closely related almond and peach genomes: results from the almond genome sequence.</title>
        <authorList>
            <person name="Alioto T."/>
            <person name="Alexiou K.G."/>
            <person name="Bardil A."/>
            <person name="Barteri F."/>
            <person name="Castanera R."/>
            <person name="Cruz F."/>
            <person name="Dhingra A."/>
            <person name="Duval H."/>
            <person name="Fernandez I Marti A."/>
            <person name="Frias L."/>
            <person name="Galan B."/>
            <person name="Garcia J.L."/>
            <person name="Howad W."/>
            <person name="Gomez-Garrido J."/>
            <person name="Gut M."/>
            <person name="Julca I."/>
            <person name="Morata J."/>
            <person name="Puigdomenech P."/>
            <person name="Ribeca P."/>
            <person name="Rubio Cabetas M.J."/>
            <person name="Vlasova A."/>
            <person name="Wirthensohn M."/>
            <person name="Garcia-Mas J."/>
            <person name="Gabaldon T."/>
            <person name="Casacuberta J.M."/>
            <person name="Arus P."/>
        </authorList>
    </citation>
    <scope>NUCLEOTIDE SEQUENCE [LARGE SCALE GENOMIC DNA]</scope>
    <source>
        <strain evidence="4">cv. Texas</strain>
    </source>
</reference>
<dbReference type="EMBL" id="CABIKO010000084">
    <property type="protein sequence ID" value="VVA24583.1"/>
    <property type="molecule type" value="Genomic_DNA"/>
</dbReference>
<dbReference type="PANTHER" id="PTHR10775">
    <property type="entry name" value="OS08G0208400 PROTEIN"/>
    <property type="match status" value="1"/>
</dbReference>
<dbReference type="Proteomes" id="UP000327085">
    <property type="component" value="Chromosome 4"/>
</dbReference>
<name>A0A5E4F901_PRUDU</name>
<dbReference type="InterPro" id="IPR025452">
    <property type="entry name" value="DUF4218"/>
</dbReference>
<organism evidence="3 4">
    <name type="scientific">Prunus dulcis</name>
    <name type="common">Almond</name>
    <name type="synonym">Amygdalus dulcis</name>
    <dbReference type="NCBI Taxonomy" id="3755"/>
    <lineage>
        <taxon>Eukaryota</taxon>
        <taxon>Viridiplantae</taxon>
        <taxon>Streptophyta</taxon>
        <taxon>Embryophyta</taxon>
        <taxon>Tracheophyta</taxon>
        <taxon>Spermatophyta</taxon>
        <taxon>Magnoliopsida</taxon>
        <taxon>eudicotyledons</taxon>
        <taxon>Gunneridae</taxon>
        <taxon>Pentapetalae</taxon>
        <taxon>rosids</taxon>
        <taxon>fabids</taxon>
        <taxon>Rosales</taxon>
        <taxon>Rosaceae</taxon>
        <taxon>Amygdaloideae</taxon>
        <taxon>Amygdaleae</taxon>
        <taxon>Prunus</taxon>
    </lineage>
</organism>
<dbReference type="Gramene" id="VVA24583">
    <property type="protein sequence ID" value="VVA24583"/>
    <property type="gene ID" value="Prudul26B011936"/>
</dbReference>
<dbReference type="Pfam" id="PF02992">
    <property type="entry name" value="Transposase_21"/>
    <property type="match status" value="1"/>
</dbReference>
<feature type="region of interest" description="Disordered" evidence="1">
    <location>
        <begin position="461"/>
        <end position="496"/>
    </location>
</feature>
<evidence type="ECO:0000313" key="3">
    <source>
        <dbReference type="EMBL" id="VVA24583.1"/>
    </source>
</evidence>
<accession>A0A5E4F901</accession>
<feature type="domain" description="DUF4218" evidence="2">
    <location>
        <begin position="386"/>
        <end position="472"/>
    </location>
</feature>
<dbReference type="InParanoid" id="A0A5E4F901"/>
<evidence type="ECO:0000256" key="1">
    <source>
        <dbReference type="SAM" id="MobiDB-lite"/>
    </source>
</evidence>
<dbReference type="AlphaFoldDB" id="A0A5E4F901"/>
<dbReference type="Pfam" id="PF13960">
    <property type="entry name" value="DUF4218"/>
    <property type="match status" value="1"/>
</dbReference>